<dbReference type="EMBL" id="CAUZLR010000006">
    <property type="protein sequence ID" value="CAK1243340.1"/>
    <property type="molecule type" value="Genomic_DNA"/>
</dbReference>
<comment type="caution">
    <text evidence="1">The sequence shown here is derived from an EMBL/GenBank/DDBJ whole genome shotgun (WGS) entry which is preliminary data.</text>
</comment>
<evidence type="ECO:0000313" key="2">
    <source>
        <dbReference type="Proteomes" id="UP001314261"/>
    </source>
</evidence>
<keyword evidence="2" id="KW-1185">Reference proteome</keyword>
<gene>
    <name evidence="1" type="ORF">R54839_PPFHFPJH_00996</name>
</gene>
<name>A0ABN9YT15_9LACO</name>
<organism evidence="1 2">
    <name type="scientific">Fructobacillus fructosus</name>
    <dbReference type="NCBI Taxonomy" id="1631"/>
    <lineage>
        <taxon>Bacteria</taxon>
        <taxon>Bacillati</taxon>
        <taxon>Bacillota</taxon>
        <taxon>Bacilli</taxon>
        <taxon>Lactobacillales</taxon>
        <taxon>Lactobacillaceae</taxon>
        <taxon>Fructobacillus</taxon>
    </lineage>
</organism>
<protein>
    <submittedName>
        <fullName evidence="1">Uncharacterized protein</fullName>
    </submittedName>
</protein>
<accession>A0ABN9YT15</accession>
<reference evidence="1 2" key="1">
    <citation type="submission" date="2023-10" db="EMBL/GenBank/DDBJ databases">
        <authorList>
            <person name="Botero Cardona J."/>
        </authorList>
    </citation>
    <scope>NUCLEOTIDE SEQUENCE [LARGE SCALE GENOMIC DNA]</scope>
    <source>
        <strain evidence="1 2">R-54839</strain>
    </source>
</reference>
<evidence type="ECO:0000313" key="1">
    <source>
        <dbReference type="EMBL" id="CAK1243340.1"/>
    </source>
</evidence>
<sequence>MEVLGSKFDPSQQYKQIEVCKVIGEMLGQNCPISNKCFRNSWRTKKGFPKPIIEHGTYKVWSGFALHNWFHKKGNI</sequence>
<proteinExistence type="predicted"/>
<dbReference type="Proteomes" id="UP001314261">
    <property type="component" value="Unassembled WGS sequence"/>
</dbReference>